<dbReference type="PANTHER" id="PTHR10039">
    <property type="entry name" value="AMELOGENIN"/>
    <property type="match status" value="1"/>
</dbReference>
<protein>
    <recommendedName>
        <fullName evidence="2">Nephrocystin 3-like N-terminal domain-containing protein</fullName>
    </recommendedName>
</protein>
<dbReference type="InterPro" id="IPR056884">
    <property type="entry name" value="NPHP3-like_N"/>
</dbReference>
<dbReference type="EMBL" id="JBFXLU010000347">
    <property type="protein sequence ID" value="KAL2829048.1"/>
    <property type="molecule type" value="Genomic_DNA"/>
</dbReference>
<dbReference type="PANTHER" id="PTHR10039:SF5">
    <property type="entry name" value="NACHT DOMAIN-CONTAINING PROTEIN"/>
    <property type="match status" value="1"/>
</dbReference>
<organism evidence="3 4">
    <name type="scientific">Aspergillus pseudoustus</name>
    <dbReference type="NCBI Taxonomy" id="1810923"/>
    <lineage>
        <taxon>Eukaryota</taxon>
        <taxon>Fungi</taxon>
        <taxon>Dikarya</taxon>
        <taxon>Ascomycota</taxon>
        <taxon>Pezizomycotina</taxon>
        <taxon>Eurotiomycetes</taxon>
        <taxon>Eurotiomycetidae</taxon>
        <taxon>Eurotiales</taxon>
        <taxon>Aspergillaceae</taxon>
        <taxon>Aspergillus</taxon>
        <taxon>Aspergillus subgen. Nidulantes</taxon>
    </lineage>
</organism>
<keyword evidence="1" id="KW-0677">Repeat</keyword>
<keyword evidence="4" id="KW-1185">Reference proteome</keyword>
<dbReference type="InterPro" id="IPR027417">
    <property type="entry name" value="P-loop_NTPase"/>
</dbReference>
<dbReference type="Pfam" id="PF24883">
    <property type="entry name" value="NPHP3_N"/>
    <property type="match status" value="1"/>
</dbReference>
<reference evidence="3 4" key="1">
    <citation type="submission" date="2024-07" db="EMBL/GenBank/DDBJ databases">
        <title>Section-level genome sequencing and comparative genomics of Aspergillus sections Usti and Cavernicolus.</title>
        <authorList>
            <consortium name="Lawrence Berkeley National Laboratory"/>
            <person name="Nybo J.L."/>
            <person name="Vesth T.C."/>
            <person name="Theobald S."/>
            <person name="Frisvad J.C."/>
            <person name="Larsen T.O."/>
            <person name="Kjaerboelling I."/>
            <person name="Rothschild-Mancinelli K."/>
            <person name="Lyhne E.K."/>
            <person name="Kogle M.E."/>
            <person name="Barry K."/>
            <person name="Clum A."/>
            <person name="Na H."/>
            <person name="Ledsgaard L."/>
            <person name="Lin J."/>
            <person name="Lipzen A."/>
            <person name="Kuo A."/>
            <person name="Riley R."/>
            <person name="Mondo S."/>
            <person name="Labutti K."/>
            <person name="Haridas S."/>
            <person name="Pangalinan J."/>
            <person name="Salamov A.A."/>
            <person name="Simmons B.A."/>
            <person name="Magnuson J.K."/>
            <person name="Chen J."/>
            <person name="Drula E."/>
            <person name="Henrissat B."/>
            <person name="Wiebenga A."/>
            <person name="Lubbers R.J."/>
            <person name="Gomes A.C."/>
            <person name="Makela M.R."/>
            <person name="Stajich J."/>
            <person name="Grigoriev I.V."/>
            <person name="Mortensen U.H."/>
            <person name="De Vries R.P."/>
            <person name="Baker S.E."/>
            <person name="Andersen M.R."/>
        </authorList>
    </citation>
    <scope>NUCLEOTIDE SEQUENCE [LARGE SCALE GENOMIC DNA]</scope>
    <source>
        <strain evidence="3 4">CBS 123904</strain>
    </source>
</reference>
<dbReference type="Proteomes" id="UP001610446">
    <property type="component" value="Unassembled WGS sequence"/>
</dbReference>
<evidence type="ECO:0000313" key="4">
    <source>
        <dbReference type="Proteomes" id="UP001610446"/>
    </source>
</evidence>
<name>A0ABR4IQF6_9EURO</name>
<sequence>MDPLSALSVAAAVVQFIELGGKVVSTYCEVRNTAKGQPAEVVSLAANASDLSSVAVAARSKLKGLGSSYPRHEESLLRLMGEMTHVESKIDSAIQKLTVNPKKYATESGTRVWWRSGPFGRRQSWTSGTGSSIGDEAQKVDTRTEHILQAVERIERTMAARSTLSEDERLQIPNQKRMHEAIWASTALSNDAAKSEGMPRVTCRPVLARPPTKEQIASQREVIRSLKYDEIKNRSKGIKAAFPDTFQWIFEDNTHCFRTWLMSQDKTIFWITGVPASGKSTLMKFIIEHPKLADLLRIWSGQDNFCIAKFYFWNPGSRIQKSRVGLLRSLLFQLLDIHSAGTRIVLFIDGLDEYEDFVEDDLESIRITDELVALFVRLHKVYEVKLCVSSRPLNYFRDTFKDCPSLALQDLTQPDIDHYIQVRLGSSEAIKEIRSLEEEAVDQLVFDLKSKAQGVFFWVILVVEQLLLTCQAEPHMKAVRSVFDSLPEGLVNLYDAILQKTGSERQVDKEAVMAKLTRRLVEGHTRGILQTLGSTSYGSPATIDFLHKTAFEWIQQPGTWDRIIAIGPPGYSPGLAIIAVLVSRMNSPGFLSHNMNLRRIVVRAAYLPDTPDSRAQLASIIDRLDKKDLILSESSPARITSPEQRSLTWAAAWACHSYIQGKMDQPNAIFSAKVEKPRYSLLSRRNRDIDVQTSLLEVAIFDVDHADLGGLNIWQASQRLITIKMLLQRGARFEKYMLERLRRLAKRDNNLSRYAKLLLAMSKDRNPLENFDARVEAAYPETAVERALADILSTM</sequence>
<evidence type="ECO:0000313" key="3">
    <source>
        <dbReference type="EMBL" id="KAL2829048.1"/>
    </source>
</evidence>
<dbReference type="SUPFAM" id="SSF52540">
    <property type="entry name" value="P-loop containing nucleoside triphosphate hydrolases"/>
    <property type="match status" value="1"/>
</dbReference>
<dbReference type="Gene3D" id="3.40.50.300">
    <property type="entry name" value="P-loop containing nucleotide triphosphate hydrolases"/>
    <property type="match status" value="1"/>
</dbReference>
<evidence type="ECO:0000259" key="2">
    <source>
        <dbReference type="Pfam" id="PF24883"/>
    </source>
</evidence>
<accession>A0ABR4IQF6</accession>
<evidence type="ECO:0000256" key="1">
    <source>
        <dbReference type="ARBA" id="ARBA00022737"/>
    </source>
</evidence>
<proteinExistence type="predicted"/>
<comment type="caution">
    <text evidence="3">The sequence shown here is derived from an EMBL/GenBank/DDBJ whole genome shotgun (WGS) entry which is preliminary data.</text>
</comment>
<feature type="domain" description="Nephrocystin 3-like N-terminal" evidence="2">
    <location>
        <begin position="244"/>
        <end position="338"/>
    </location>
</feature>
<gene>
    <name evidence="3" type="ORF">BJY01DRAFT_255184</name>
</gene>